<dbReference type="GO" id="GO:0019684">
    <property type="term" value="P:photosynthesis, light reaction"/>
    <property type="evidence" value="ECO:0007669"/>
    <property type="project" value="InterPro"/>
</dbReference>
<feature type="compositionally biased region" description="Basic and acidic residues" evidence="1">
    <location>
        <begin position="123"/>
        <end position="164"/>
    </location>
</feature>
<dbReference type="Proteomes" id="UP000325787">
    <property type="component" value="Chromosome"/>
</dbReference>
<feature type="region of interest" description="Disordered" evidence="1">
    <location>
        <begin position="60"/>
        <end position="93"/>
    </location>
</feature>
<dbReference type="EMBL" id="CP034550">
    <property type="protein sequence ID" value="QFZ16651.1"/>
    <property type="molecule type" value="Genomic_DNA"/>
</dbReference>
<keyword evidence="3" id="KW-1185">Reference proteome</keyword>
<dbReference type="RefSeq" id="WP_051765312.1">
    <property type="nucleotide sequence ID" value="NZ_CP034550.1"/>
</dbReference>
<dbReference type="InterPro" id="IPR011033">
    <property type="entry name" value="PRC_barrel-like_sf"/>
</dbReference>
<evidence type="ECO:0000313" key="3">
    <source>
        <dbReference type="Proteomes" id="UP000325787"/>
    </source>
</evidence>
<dbReference type="SUPFAM" id="SSF50346">
    <property type="entry name" value="PRC-barrel domain"/>
    <property type="match status" value="1"/>
</dbReference>
<dbReference type="KEGG" id="ssyi:EKG83_03455"/>
<dbReference type="InterPro" id="IPR014747">
    <property type="entry name" value="Bac_photo_RC_H_C"/>
</dbReference>
<gene>
    <name evidence="2" type="ORF">EKG83_03455</name>
</gene>
<name>A0A5Q0GS02_SACSY</name>
<accession>A0A5Q0GS02</accession>
<protein>
    <submittedName>
        <fullName evidence="2">Uncharacterized protein</fullName>
    </submittedName>
</protein>
<dbReference type="Gene3D" id="3.90.50.10">
    <property type="entry name" value="Photosynthetic Reaction Center, subunit H, domain 2"/>
    <property type="match status" value="1"/>
</dbReference>
<sequence length="201" mass="22321">MTNVLERATHWHHREVLDPNGDKIGTVEQVWFADDDSGPGRVSVNTGLFGLRRSFLPIRGLTEGPGGELRTPYREDQVKDAPNVDASDDHLDSDEERRLYDHYGLGAGQRQAGTTDHGTARHAARDTARDTVARHRADHATTRSEEHPRVGAERREAGRARLREYAVTGTEQVPGPATPEAGHEVTPREERTDTDASRHGR</sequence>
<organism evidence="2 3">
    <name type="scientific">Saccharothrix syringae</name>
    <name type="common">Nocardiopsis syringae</name>
    <dbReference type="NCBI Taxonomy" id="103733"/>
    <lineage>
        <taxon>Bacteria</taxon>
        <taxon>Bacillati</taxon>
        <taxon>Actinomycetota</taxon>
        <taxon>Actinomycetes</taxon>
        <taxon>Pseudonocardiales</taxon>
        <taxon>Pseudonocardiaceae</taxon>
        <taxon>Saccharothrix</taxon>
    </lineage>
</organism>
<dbReference type="GO" id="GO:0030077">
    <property type="term" value="C:plasma membrane light-harvesting complex"/>
    <property type="evidence" value="ECO:0007669"/>
    <property type="project" value="InterPro"/>
</dbReference>
<dbReference type="AlphaFoldDB" id="A0A5Q0GS02"/>
<proteinExistence type="predicted"/>
<evidence type="ECO:0000313" key="2">
    <source>
        <dbReference type="EMBL" id="QFZ16651.1"/>
    </source>
</evidence>
<reference evidence="3" key="1">
    <citation type="journal article" date="2021" name="Curr. Microbiol.">
        <title>Complete genome of nocamycin-producing strain Saccharothrix syringae NRRL B-16468 reveals the biosynthetic potential for secondary metabolites.</title>
        <authorList>
            <person name="Mo X."/>
            <person name="Yang S."/>
        </authorList>
    </citation>
    <scope>NUCLEOTIDE SEQUENCE [LARGE SCALE GENOMIC DNA]</scope>
    <source>
        <strain evidence="3">ATCC 51364 / DSM 43886 / JCM 6844 / KCTC 9398 / NBRC 14523 / NRRL B-16468 / INA 2240</strain>
    </source>
</reference>
<evidence type="ECO:0000256" key="1">
    <source>
        <dbReference type="SAM" id="MobiDB-lite"/>
    </source>
</evidence>
<feature type="compositionally biased region" description="Basic and acidic residues" evidence="1">
    <location>
        <begin position="181"/>
        <end position="201"/>
    </location>
</feature>
<dbReference type="OrthoDB" id="3712018at2"/>
<feature type="region of interest" description="Disordered" evidence="1">
    <location>
        <begin position="106"/>
        <end position="201"/>
    </location>
</feature>